<organism evidence="2 3">
    <name type="scientific">Pontibacillus salicampi</name>
    <dbReference type="NCBI Taxonomy" id="1449801"/>
    <lineage>
        <taxon>Bacteria</taxon>
        <taxon>Bacillati</taxon>
        <taxon>Bacillota</taxon>
        <taxon>Bacilli</taxon>
        <taxon>Bacillales</taxon>
        <taxon>Bacillaceae</taxon>
        <taxon>Pontibacillus</taxon>
    </lineage>
</organism>
<sequence>MGVNSMSASNSLMVAVISIIVTLFANIVIQRLRSRFEWFHASGIFQREHAYNQLQELYLEVYGIVSQSEFLKYYYGLHHSFSFMDLPFVEVQDKLTLQQCPVDNSIDFSSMAMVTCIMNNKQYASPKLLKLAVAYRFCEEQIQKVKKEEKIEYQKEQGQIMYELVRTVIQETNGKLKQCGMEFLETERSTGQMDYSIYKR</sequence>
<keyword evidence="1" id="KW-1133">Transmembrane helix</keyword>
<protein>
    <submittedName>
        <fullName evidence="2">Uncharacterized protein</fullName>
    </submittedName>
</protein>
<name>A0ABV6LM27_9BACI</name>
<evidence type="ECO:0000256" key="1">
    <source>
        <dbReference type="SAM" id="Phobius"/>
    </source>
</evidence>
<dbReference type="Proteomes" id="UP001589836">
    <property type="component" value="Unassembled WGS sequence"/>
</dbReference>
<comment type="caution">
    <text evidence="2">The sequence shown here is derived from an EMBL/GenBank/DDBJ whole genome shotgun (WGS) entry which is preliminary data.</text>
</comment>
<keyword evidence="3" id="KW-1185">Reference proteome</keyword>
<reference evidence="2 3" key="1">
    <citation type="submission" date="2024-09" db="EMBL/GenBank/DDBJ databases">
        <authorList>
            <person name="Sun Q."/>
            <person name="Mori K."/>
        </authorList>
    </citation>
    <scope>NUCLEOTIDE SEQUENCE [LARGE SCALE GENOMIC DNA]</scope>
    <source>
        <strain evidence="2 3">NCAIM B.02529</strain>
    </source>
</reference>
<evidence type="ECO:0000313" key="2">
    <source>
        <dbReference type="EMBL" id="MFC0523461.1"/>
    </source>
</evidence>
<keyword evidence="1" id="KW-0812">Transmembrane</keyword>
<dbReference type="EMBL" id="JBHLTP010000004">
    <property type="protein sequence ID" value="MFC0523461.1"/>
    <property type="molecule type" value="Genomic_DNA"/>
</dbReference>
<evidence type="ECO:0000313" key="3">
    <source>
        <dbReference type="Proteomes" id="UP001589836"/>
    </source>
</evidence>
<feature type="transmembrane region" description="Helical" evidence="1">
    <location>
        <begin position="12"/>
        <end position="29"/>
    </location>
</feature>
<proteinExistence type="predicted"/>
<accession>A0ABV6LM27</accession>
<gene>
    <name evidence="2" type="ORF">ACFFGV_07670</name>
</gene>
<keyword evidence="1" id="KW-0472">Membrane</keyword>